<name>A0A9P7J4T1_9AGAM</name>
<dbReference type="RefSeq" id="XP_041165701.1">
    <property type="nucleotide sequence ID" value="XM_041305761.1"/>
</dbReference>
<protein>
    <submittedName>
        <fullName evidence="2">Uncharacterized protein</fullName>
    </submittedName>
</protein>
<feature type="region of interest" description="Disordered" evidence="1">
    <location>
        <begin position="36"/>
        <end position="72"/>
    </location>
</feature>
<dbReference type="OrthoDB" id="2662250at2759"/>
<dbReference type="Proteomes" id="UP000719766">
    <property type="component" value="Unassembled WGS sequence"/>
</dbReference>
<proteinExistence type="predicted"/>
<dbReference type="GeneID" id="64599525"/>
<accession>A0A9P7J4T1</accession>
<sequence length="152" mass="17140">MGSPATVRFNEPPVTQYDSMDVDDSTEFQISTDQLYLGPDDDTDSYPVSSSGPDVLSFIPDQSPPGHADQPGLPIYPDLYLRPEDNLMPEIPTQSDVTNADLLSMVLEFWPFGSYHHTGLQSIQDRLDDYRHQHGNLPDPYIQQLLEAERPF</sequence>
<comment type="caution">
    <text evidence="2">The sequence shown here is derived from an EMBL/GenBank/DDBJ whole genome shotgun (WGS) entry which is preliminary data.</text>
</comment>
<feature type="region of interest" description="Disordered" evidence="1">
    <location>
        <begin position="1"/>
        <end position="23"/>
    </location>
</feature>
<evidence type="ECO:0000256" key="1">
    <source>
        <dbReference type="SAM" id="MobiDB-lite"/>
    </source>
</evidence>
<dbReference type="AlphaFoldDB" id="A0A9P7J4T1"/>
<evidence type="ECO:0000313" key="3">
    <source>
        <dbReference type="Proteomes" id="UP000719766"/>
    </source>
</evidence>
<organism evidence="2 3">
    <name type="scientific">Suillus plorans</name>
    <dbReference type="NCBI Taxonomy" id="116603"/>
    <lineage>
        <taxon>Eukaryota</taxon>
        <taxon>Fungi</taxon>
        <taxon>Dikarya</taxon>
        <taxon>Basidiomycota</taxon>
        <taxon>Agaricomycotina</taxon>
        <taxon>Agaricomycetes</taxon>
        <taxon>Agaricomycetidae</taxon>
        <taxon>Boletales</taxon>
        <taxon>Suillineae</taxon>
        <taxon>Suillaceae</taxon>
        <taxon>Suillus</taxon>
    </lineage>
</organism>
<evidence type="ECO:0000313" key="2">
    <source>
        <dbReference type="EMBL" id="KAG1802804.1"/>
    </source>
</evidence>
<keyword evidence="3" id="KW-1185">Reference proteome</keyword>
<dbReference type="EMBL" id="JABBWE010000005">
    <property type="protein sequence ID" value="KAG1802804.1"/>
    <property type="molecule type" value="Genomic_DNA"/>
</dbReference>
<reference evidence="2" key="1">
    <citation type="journal article" date="2020" name="New Phytol.">
        <title>Comparative genomics reveals dynamic genome evolution in host specialist ectomycorrhizal fungi.</title>
        <authorList>
            <person name="Lofgren L.A."/>
            <person name="Nguyen N.H."/>
            <person name="Vilgalys R."/>
            <person name="Ruytinx J."/>
            <person name="Liao H.L."/>
            <person name="Branco S."/>
            <person name="Kuo A."/>
            <person name="LaButti K."/>
            <person name="Lipzen A."/>
            <person name="Andreopoulos W."/>
            <person name="Pangilinan J."/>
            <person name="Riley R."/>
            <person name="Hundley H."/>
            <person name="Na H."/>
            <person name="Barry K."/>
            <person name="Grigoriev I.V."/>
            <person name="Stajich J.E."/>
            <person name="Kennedy P.G."/>
        </authorList>
    </citation>
    <scope>NUCLEOTIDE SEQUENCE</scope>
    <source>
        <strain evidence="2">S12</strain>
    </source>
</reference>
<gene>
    <name evidence="2" type="ORF">HD556DRAFT_1437866</name>
</gene>